<sequence length="235" mass="22604">MTVALVLVSHSALLAQGAVELAGQMAPDVPLLPAAGTLDGGLGTSLDIVTGAVERALVEADGVVVLADLGSAVLTVESALEIEDAWSGRVVLADAPFVEGAVAAAVAAQQGGALDAVQAAAQEAGGTFAASAPAAPAPPVAAEPGEATADGVVTEHVTVRNPLGLHARPAAQLARAIADLGVPVSVGGVDGSSVLQLLALGATGGKELEVSARGAGAREAVRAVVGLIDGGFGEA</sequence>
<dbReference type="PANTHER" id="PTHR38594">
    <property type="entry name" value="PEP-DEPENDENT DIHYDROXYACETONE KINASE, PHOSPHORYL DONOR SUBUNIT DHAM"/>
    <property type="match status" value="1"/>
</dbReference>
<feature type="domain" description="HPr" evidence="9">
    <location>
        <begin position="152"/>
        <end position="235"/>
    </location>
</feature>
<name>A0A4P6F3R4_9MICO</name>
<dbReference type="NCBIfam" id="TIGR02364">
    <property type="entry name" value="dha_pts"/>
    <property type="match status" value="1"/>
</dbReference>
<dbReference type="Pfam" id="PF00381">
    <property type="entry name" value="PTS-HPr"/>
    <property type="match status" value="1"/>
</dbReference>
<dbReference type="InterPro" id="IPR004701">
    <property type="entry name" value="PTS_EIIA_man-typ"/>
</dbReference>
<feature type="domain" description="PTS EIIA type-4" evidence="8">
    <location>
        <begin position="2"/>
        <end position="129"/>
    </location>
</feature>
<dbReference type="InterPro" id="IPR036662">
    <property type="entry name" value="PTS_EIIA_man-typ_sf"/>
</dbReference>
<organism evidence="10 11">
    <name type="scientific">Xylanimonas protaetiae</name>
    <dbReference type="NCBI Taxonomy" id="2509457"/>
    <lineage>
        <taxon>Bacteria</taxon>
        <taxon>Bacillati</taxon>
        <taxon>Actinomycetota</taxon>
        <taxon>Actinomycetes</taxon>
        <taxon>Micrococcales</taxon>
        <taxon>Promicromonosporaceae</taxon>
        <taxon>Xylanimonas</taxon>
    </lineage>
</organism>
<dbReference type="InterPro" id="IPR039643">
    <property type="entry name" value="DhaM"/>
</dbReference>
<comment type="function">
    <text evidence="2">Component of the dihydroxyacetone kinase complex, which is responsible for the phosphoenolpyruvate (PEP)-dependent phosphorylation of dihydroxyacetone. DhaM serves as the phosphoryl donor. Is phosphorylated by phosphoenolpyruvate in an EI- and HPr-dependent reaction, and a phosphorelay system on histidine residues finally leads to phosphoryl transfer to DhaL and dihydroxyacetone.</text>
</comment>
<dbReference type="PROSITE" id="PS51096">
    <property type="entry name" value="PTS_EIIA_TYPE_4"/>
    <property type="match status" value="1"/>
</dbReference>
<reference evidence="10 11" key="1">
    <citation type="submission" date="2019-01" db="EMBL/GenBank/DDBJ databases">
        <title>Genome sequencing of strain FW10M-9.</title>
        <authorList>
            <person name="Heo J."/>
            <person name="Kim S.-J."/>
            <person name="Kim J.-S."/>
            <person name="Hong S.-B."/>
            <person name="Kwon S.-W."/>
        </authorList>
    </citation>
    <scope>NUCLEOTIDE SEQUENCE [LARGE SCALE GENOMIC DNA]</scope>
    <source>
        <strain evidence="10 11">FW10M-9</strain>
    </source>
</reference>
<evidence type="ECO:0000256" key="6">
    <source>
        <dbReference type="ARBA" id="ARBA00022679"/>
    </source>
</evidence>
<evidence type="ECO:0000256" key="7">
    <source>
        <dbReference type="ARBA" id="ARBA00046577"/>
    </source>
</evidence>
<dbReference type="GO" id="GO:0016020">
    <property type="term" value="C:membrane"/>
    <property type="evidence" value="ECO:0007669"/>
    <property type="project" value="InterPro"/>
</dbReference>
<dbReference type="PROSITE" id="PS00369">
    <property type="entry name" value="PTS_HPR_HIS"/>
    <property type="match status" value="1"/>
</dbReference>
<evidence type="ECO:0000256" key="2">
    <source>
        <dbReference type="ARBA" id="ARBA00002788"/>
    </source>
</evidence>
<dbReference type="AlphaFoldDB" id="A0A4P6F3R4"/>
<dbReference type="GO" id="GO:0009401">
    <property type="term" value="P:phosphoenolpyruvate-dependent sugar phosphotransferase system"/>
    <property type="evidence" value="ECO:0007669"/>
    <property type="project" value="InterPro"/>
</dbReference>
<keyword evidence="11" id="KW-1185">Reference proteome</keyword>
<evidence type="ECO:0000256" key="5">
    <source>
        <dbReference type="ARBA" id="ARBA00020422"/>
    </source>
</evidence>
<gene>
    <name evidence="10" type="ORF">ET471_11235</name>
</gene>
<dbReference type="InterPro" id="IPR035895">
    <property type="entry name" value="HPr-like_sf"/>
</dbReference>
<dbReference type="GO" id="GO:0019563">
    <property type="term" value="P:glycerol catabolic process"/>
    <property type="evidence" value="ECO:0007669"/>
    <property type="project" value="InterPro"/>
</dbReference>
<evidence type="ECO:0000256" key="1">
    <source>
        <dbReference type="ARBA" id="ARBA00001113"/>
    </source>
</evidence>
<dbReference type="PRINTS" id="PR00107">
    <property type="entry name" value="PHOSPHOCPHPR"/>
</dbReference>
<dbReference type="Gene3D" id="3.40.50.510">
    <property type="entry name" value="Phosphotransferase system, mannose-type IIA component"/>
    <property type="match status" value="1"/>
</dbReference>
<dbReference type="EC" id="2.7.1.121" evidence="4"/>
<keyword evidence="6" id="KW-0808">Transferase</keyword>
<dbReference type="SUPFAM" id="SSF55594">
    <property type="entry name" value="HPr-like"/>
    <property type="match status" value="1"/>
</dbReference>
<dbReference type="SUPFAM" id="SSF53062">
    <property type="entry name" value="PTS system fructose IIA component-like"/>
    <property type="match status" value="1"/>
</dbReference>
<dbReference type="EMBL" id="CP035493">
    <property type="protein sequence ID" value="QAY70530.1"/>
    <property type="molecule type" value="Genomic_DNA"/>
</dbReference>
<dbReference type="InterPro" id="IPR001020">
    <property type="entry name" value="PTS_HPr_His_P_site"/>
</dbReference>
<evidence type="ECO:0000313" key="11">
    <source>
        <dbReference type="Proteomes" id="UP000292118"/>
    </source>
</evidence>
<dbReference type="RefSeq" id="WP_129188378.1">
    <property type="nucleotide sequence ID" value="NZ_CP035493.1"/>
</dbReference>
<comment type="catalytic activity">
    <reaction evidence="1">
        <text>dihydroxyacetone + phosphoenolpyruvate = dihydroxyacetone phosphate + pyruvate</text>
        <dbReference type="Rhea" id="RHEA:18381"/>
        <dbReference type="ChEBI" id="CHEBI:15361"/>
        <dbReference type="ChEBI" id="CHEBI:16016"/>
        <dbReference type="ChEBI" id="CHEBI:57642"/>
        <dbReference type="ChEBI" id="CHEBI:58702"/>
        <dbReference type="EC" id="2.7.1.121"/>
    </reaction>
</comment>
<evidence type="ECO:0000259" key="9">
    <source>
        <dbReference type="PROSITE" id="PS51350"/>
    </source>
</evidence>
<comment type="subunit">
    <text evidence="7">Homodimer. The dihydroxyacetone kinase complex is composed of a homodimer of DhaM, a homodimer of DhaK and the subunit DhaL.</text>
</comment>
<dbReference type="Gene3D" id="3.30.1340.10">
    <property type="entry name" value="HPr-like"/>
    <property type="match status" value="1"/>
</dbReference>
<evidence type="ECO:0000256" key="4">
    <source>
        <dbReference type="ARBA" id="ARBA00012095"/>
    </source>
</evidence>
<evidence type="ECO:0000256" key="3">
    <source>
        <dbReference type="ARBA" id="ARBA00003681"/>
    </source>
</evidence>
<evidence type="ECO:0000313" key="10">
    <source>
        <dbReference type="EMBL" id="QAY70530.1"/>
    </source>
</evidence>
<dbReference type="Proteomes" id="UP000292118">
    <property type="component" value="Chromosome"/>
</dbReference>
<accession>A0A4P6F3R4</accession>
<dbReference type="InterPro" id="IPR012844">
    <property type="entry name" value="DhaM_N"/>
</dbReference>
<dbReference type="KEGG" id="xya:ET471_11235"/>
<dbReference type="OrthoDB" id="350754at2"/>
<dbReference type="CDD" id="cd00367">
    <property type="entry name" value="PTS-HPr_like"/>
    <property type="match status" value="1"/>
</dbReference>
<protein>
    <recommendedName>
        <fullName evidence="5">Phosphocarrier protein HPr</fullName>
        <ecNumber evidence="4">2.7.1.121</ecNumber>
    </recommendedName>
</protein>
<dbReference type="InterPro" id="IPR000032">
    <property type="entry name" value="HPr-like"/>
</dbReference>
<dbReference type="Pfam" id="PF03610">
    <property type="entry name" value="EIIA-man"/>
    <property type="match status" value="1"/>
</dbReference>
<dbReference type="NCBIfam" id="TIGR01003">
    <property type="entry name" value="PTS_HPr_family"/>
    <property type="match status" value="1"/>
</dbReference>
<proteinExistence type="predicted"/>
<dbReference type="PROSITE" id="PS51350">
    <property type="entry name" value="PTS_HPR_DOM"/>
    <property type="match status" value="1"/>
</dbReference>
<dbReference type="PANTHER" id="PTHR38594:SF1">
    <property type="entry name" value="PEP-DEPENDENT DIHYDROXYACETONE KINASE, PHOSPHORYL DONOR SUBUNIT DHAM"/>
    <property type="match status" value="1"/>
</dbReference>
<comment type="function">
    <text evidence="3">General (non sugar-specific) component of the phosphoenolpyruvate-dependent sugar phosphotransferase system (sugar PTS). This major carbohydrate active-transport system catalyzes the phosphorylation of incoming sugar substrates concomitantly with their translocation across the cell membrane. The phosphoryl group from phosphoenolpyruvate (PEP) is transferred to the phosphoryl carrier protein HPr by enzyme I. Phospho-HPr then transfers it to the PTS EIIA domain.</text>
</comment>
<evidence type="ECO:0000259" key="8">
    <source>
        <dbReference type="PROSITE" id="PS51096"/>
    </source>
</evidence>
<dbReference type="GO" id="GO:0047324">
    <property type="term" value="F:phosphoenolpyruvate-glycerone phosphotransferase activity"/>
    <property type="evidence" value="ECO:0007669"/>
    <property type="project" value="UniProtKB-EC"/>
</dbReference>